<comment type="caution">
    <text evidence="2">The sequence shown here is derived from an EMBL/GenBank/DDBJ whole genome shotgun (WGS) entry which is preliminary data.</text>
</comment>
<dbReference type="Proteomes" id="UP000247569">
    <property type="component" value="Unassembled WGS sequence"/>
</dbReference>
<evidence type="ECO:0000313" key="3">
    <source>
        <dbReference type="Proteomes" id="UP000247569"/>
    </source>
</evidence>
<dbReference type="Pfam" id="PF13560">
    <property type="entry name" value="HTH_31"/>
    <property type="match status" value="1"/>
</dbReference>
<protein>
    <submittedName>
        <fullName evidence="2">Helix-turn-helix protein</fullName>
    </submittedName>
</protein>
<dbReference type="InterPro" id="IPR041413">
    <property type="entry name" value="MLTR_LBD"/>
</dbReference>
<sequence>MSWDRRYHPAAGRVGNDRGMDRTELAALLRQARTRIQPRDVGLPAGARRQVPGLRREEVAQLAGVSVDYVVRLEQGRGPRPSTAVLAALSRALRLNDDDRDLLFQLAGAAPPQAGRIAQVVRPSVLRLLDRMADLPALVMSAKGDVLAWNSMATALLGDFSALPPAHRNIIRECFLGAEPGRVRLRPEEFRMVAAYGVGTLRSAKARYPADPDLDRLIAELRSRSGEFEQLWHERPSAQWRSATKTIAHPELGPMLLDCDTLLVPDADQTVVVYSAAPGTPAASALELLRITGSQQFTDHT</sequence>
<dbReference type="Pfam" id="PF17765">
    <property type="entry name" value="MLTR_LBD"/>
    <property type="match status" value="1"/>
</dbReference>
<evidence type="ECO:0000259" key="1">
    <source>
        <dbReference type="PROSITE" id="PS50943"/>
    </source>
</evidence>
<dbReference type="PROSITE" id="PS50943">
    <property type="entry name" value="HTH_CROC1"/>
    <property type="match status" value="1"/>
</dbReference>
<reference evidence="2 3" key="1">
    <citation type="submission" date="2018-05" db="EMBL/GenBank/DDBJ databases">
        <title>Genomic Encyclopedia of Type Strains, Phase IV (KMG-IV): sequencing the most valuable type-strain genomes for metagenomic binning, comparative biology and taxonomic classification.</title>
        <authorList>
            <person name="Goeker M."/>
        </authorList>
    </citation>
    <scope>NUCLEOTIDE SEQUENCE [LARGE SCALE GENOMIC DNA]</scope>
    <source>
        <strain evidence="2 3">DSM 44704</strain>
    </source>
</reference>
<dbReference type="EMBL" id="QJKF01000001">
    <property type="protein sequence ID" value="PXX70947.1"/>
    <property type="molecule type" value="Genomic_DNA"/>
</dbReference>
<dbReference type="InterPro" id="IPR010982">
    <property type="entry name" value="Lambda_DNA-bd_dom_sf"/>
</dbReference>
<dbReference type="SUPFAM" id="SSF47413">
    <property type="entry name" value="lambda repressor-like DNA-binding domains"/>
    <property type="match status" value="1"/>
</dbReference>
<dbReference type="Gene3D" id="3.30.450.180">
    <property type="match status" value="1"/>
</dbReference>
<dbReference type="Gene3D" id="1.10.260.40">
    <property type="entry name" value="lambda repressor-like DNA-binding domains"/>
    <property type="match status" value="1"/>
</dbReference>
<dbReference type="AlphaFoldDB" id="A0A318KAQ4"/>
<dbReference type="PANTHER" id="PTHR35010:SF2">
    <property type="entry name" value="BLL4672 PROTEIN"/>
    <property type="match status" value="1"/>
</dbReference>
<evidence type="ECO:0000313" key="2">
    <source>
        <dbReference type="EMBL" id="PXX70947.1"/>
    </source>
</evidence>
<dbReference type="PANTHER" id="PTHR35010">
    <property type="entry name" value="BLL4672 PROTEIN-RELATED"/>
    <property type="match status" value="1"/>
</dbReference>
<dbReference type="GO" id="GO:0003677">
    <property type="term" value="F:DNA binding"/>
    <property type="evidence" value="ECO:0007669"/>
    <property type="project" value="InterPro"/>
</dbReference>
<dbReference type="SMART" id="SM00530">
    <property type="entry name" value="HTH_XRE"/>
    <property type="match status" value="1"/>
</dbReference>
<organism evidence="2 3">
    <name type="scientific">Nocardia tenerifensis</name>
    <dbReference type="NCBI Taxonomy" id="228006"/>
    <lineage>
        <taxon>Bacteria</taxon>
        <taxon>Bacillati</taxon>
        <taxon>Actinomycetota</taxon>
        <taxon>Actinomycetes</taxon>
        <taxon>Mycobacteriales</taxon>
        <taxon>Nocardiaceae</taxon>
        <taxon>Nocardia</taxon>
    </lineage>
</organism>
<dbReference type="CDD" id="cd00093">
    <property type="entry name" value="HTH_XRE"/>
    <property type="match status" value="1"/>
</dbReference>
<feature type="domain" description="HTH cro/C1-type" evidence="1">
    <location>
        <begin position="47"/>
        <end position="100"/>
    </location>
</feature>
<keyword evidence="3" id="KW-1185">Reference proteome</keyword>
<dbReference type="InterPro" id="IPR001387">
    <property type="entry name" value="Cro/C1-type_HTH"/>
</dbReference>
<proteinExistence type="predicted"/>
<gene>
    <name evidence="2" type="ORF">DFR70_101368</name>
</gene>
<name>A0A318KAQ4_9NOCA</name>
<accession>A0A318KAQ4</accession>